<protein>
    <submittedName>
        <fullName evidence="2">Esterase</fullName>
    </submittedName>
</protein>
<keyword evidence="1" id="KW-0812">Transmembrane</keyword>
<organism evidence="2 3">
    <name type="scientific">Bombiscardovia coagulans</name>
    <dbReference type="NCBI Taxonomy" id="686666"/>
    <lineage>
        <taxon>Bacteria</taxon>
        <taxon>Bacillati</taxon>
        <taxon>Actinomycetota</taxon>
        <taxon>Actinomycetes</taxon>
        <taxon>Bifidobacteriales</taxon>
        <taxon>Bifidobacteriaceae</taxon>
        <taxon>Bombiscardovia</taxon>
    </lineage>
</organism>
<gene>
    <name evidence="2" type="ORF">BOCO_1396</name>
</gene>
<feature type="transmembrane region" description="Helical" evidence="1">
    <location>
        <begin position="485"/>
        <end position="506"/>
    </location>
</feature>
<keyword evidence="3" id="KW-1185">Reference proteome</keyword>
<dbReference type="SUPFAM" id="SSF53474">
    <property type="entry name" value="alpha/beta-Hydrolases"/>
    <property type="match status" value="1"/>
</dbReference>
<name>A0A261EPC0_9BIFI</name>
<evidence type="ECO:0000313" key="3">
    <source>
        <dbReference type="Proteomes" id="UP000216004"/>
    </source>
</evidence>
<accession>A0A261EPC0</accession>
<feature type="transmembrane region" description="Helical" evidence="1">
    <location>
        <begin position="443"/>
        <end position="473"/>
    </location>
</feature>
<proteinExistence type="predicted"/>
<sequence length="579" mass="63202">MSQQVSQSIKPSTLSDTDLRGRWTWARRMMASVPVFVVLMGILVSISHLTAVPWKYDPVDQNFPTLSPDTAVTYENPNNVPLEKVGTYKVAKRYMWIKAVRPSTGEVQNIHALIREPIGAAGRRAAVMFMHGAGYGTCDNSFGDVATTMASVGFVTAVIDKPVWSTSDIDRDYPASAKVYDQVINYLRSLPNVNPDSVGLYATSESTWISAYLLRDDPKVAFQILLSPMVYSPRHAMGFFVAQDFAIAGANQGYQSVVRRLFSTDTALFGLDNPDIKTQIKPAFAVPTFVAYGTKDVMTAQVEGVQKILALAHSAGNWNVTVRSYAISNHVLRLGDEALTGTPLADHYQEDVADWAQGQIHGLKQTSQPVAGSTIHQSIAVPVDLQGRRKLTLYMLVVHASAVIFLIVAVMLALVACAMKLIRLVRRNRKPVFGFAHGFGGTLVAIAGSTIAALLLFAAGLGQVIIALVKLGWGGVPDPAGVSDWSWPVIQLVTAVVVWAWSRVLVRMYEVGRMKGVYEIPAQIKGQGFSGTAIVRQLKTNDPNPVLASTKFGIVFFWIAAIAMFCLLLVFAFWGLFIY</sequence>
<evidence type="ECO:0000313" key="2">
    <source>
        <dbReference type="EMBL" id="OZG48700.1"/>
    </source>
</evidence>
<comment type="caution">
    <text evidence="2">The sequence shown here is derived from an EMBL/GenBank/DDBJ whole genome shotgun (WGS) entry which is preliminary data.</text>
</comment>
<feature type="transmembrane region" description="Helical" evidence="1">
    <location>
        <begin position="555"/>
        <end position="577"/>
    </location>
</feature>
<evidence type="ECO:0000256" key="1">
    <source>
        <dbReference type="SAM" id="Phobius"/>
    </source>
</evidence>
<dbReference type="AlphaFoldDB" id="A0A261EPC0"/>
<dbReference type="Proteomes" id="UP000216004">
    <property type="component" value="Unassembled WGS sequence"/>
</dbReference>
<dbReference type="EMBL" id="MWWS01000009">
    <property type="protein sequence ID" value="OZG48700.1"/>
    <property type="molecule type" value="Genomic_DNA"/>
</dbReference>
<keyword evidence="1" id="KW-1133">Transmembrane helix</keyword>
<feature type="transmembrane region" description="Helical" evidence="1">
    <location>
        <begin position="29"/>
        <end position="54"/>
    </location>
</feature>
<dbReference type="InterPro" id="IPR029058">
    <property type="entry name" value="AB_hydrolase_fold"/>
</dbReference>
<dbReference type="Gene3D" id="3.40.50.1820">
    <property type="entry name" value="alpha/beta hydrolase"/>
    <property type="match status" value="1"/>
</dbReference>
<reference evidence="2 3" key="1">
    <citation type="journal article" date="2017" name="BMC Genomics">
        <title>Comparative genomic and phylogenomic analyses of the Bifidobacteriaceae family.</title>
        <authorList>
            <person name="Lugli G.A."/>
            <person name="Milani C."/>
            <person name="Turroni F."/>
            <person name="Duranti S."/>
            <person name="Mancabelli L."/>
            <person name="Mangifesta M."/>
            <person name="Ferrario C."/>
            <person name="Modesto M."/>
            <person name="Mattarelli P."/>
            <person name="Jiri K."/>
            <person name="van Sinderen D."/>
            <person name="Ventura M."/>
        </authorList>
    </citation>
    <scope>NUCLEOTIDE SEQUENCE [LARGE SCALE GENOMIC DNA]</scope>
    <source>
        <strain evidence="2 3">DSM 22924</strain>
    </source>
</reference>
<keyword evidence="1" id="KW-0472">Membrane</keyword>
<feature type="transmembrane region" description="Helical" evidence="1">
    <location>
        <begin position="393"/>
        <end position="422"/>
    </location>
</feature>